<name>A0A9J5W8F9_SOLCO</name>
<gene>
    <name evidence="1" type="ORF">H5410_061206</name>
</gene>
<evidence type="ECO:0000313" key="2">
    <source>
        <dbReference type="Proteomes" id="UP000824120"/>
    </source>
</evidence>
<keyword evidence="2" id="KW-1185">Reference proteome</keyword>
<dbReference type="Proteomes" id="UP000824120">
    <property type="component" value="Chromosome 12"/>
</dbReference>
<dbReference type="AlphaFoldDB" id="A0A9J5W8F9"/>
<accession>A0A9J5W8F9</accession>
<protein>
    <submittedName>
        <fullName evidence="1">Uncharacterized protein</fullName>
    </submittedName>
</protein>
<dbReference type="EMBL" id="JACXVP010000012">
    <property type="protein sequence ID" value="KAG5571440.1"/>
    <property type="molecule type" value="Genomic_DNA"/>
</dbReference>
<reference evidence="1 2" key="1">
    <citation type="submission" date="2020-09" db="EMBL/GenBank/DDBJ databases">
        <title>De no assembly of potato wild relative species, Solanum commersonii.</title>
        <authorList>
            <person name="Cho K."/>
        </authorList>
    </citation>
    <scope>NUCLEOTIDE SEQUENCE [LARGE SCALE GENOMIC DNA]</scope>
    <source>
        <strain evidence="1">LZ3.2</strain>
        <tissue evidence="1">Leaf</tissue>
    </source>
</reference>
<sequence>MHHKSLHHALTTTKIPRVLLLRYFPSMRNLLVNLIHLFWNNLMSIKESIGKKELCGAGIYGEHKCTPLRQNFARTSTSCSIETETNKVIWHRLELILANFGIGVRMAAGDMIKPMVTLDGIYGKEILKS</sequence>
<evidence type="ECO:0000313" key="1">
    <source>
        <dbReference type="EMBL" id="KAG5571440.1"/>
    </source>
</evidence>
<proteinExistence type="predicted"/>
<organism evidence="1 2">
    <name type="scientific">Solanum commersonii</name>
    <name type="common">Commerson's wild potato</name>
    <name type="synonym">Commerson's nightshade</name>
    <dbReference type="NCBI Taxonomy" id="4109"/>
    <lineage>
        <taxon>Eukaryota</taxon>
        <taxon>Viridiplantae</taxon>
        <taxon>Streptophyta</taxon>
        <taxon>Embryophyta</taxon>
        <taxon>Tracheophyta</taxon>
        <taxon>Spermatophyta</taxon>
        <taxon>Magnoliopsida</taxon>
        <taxon>eudicotyledons</taxon>
        <taxon>Gunneridae</taxon>
        <taxon>Pentapetalae</taxon>
        <taxon>asterids</taxon>
        <taxon>lamiids</taxon>
        <taxon>Solanales</taxon>
        <taxon>Solanaceae</taxon>
        <taxon>Solanoideae</taxon>
        <taxon>Solaneae</taxon>
        <taxon>Solanum</taxon>
    </lineage>
</organism>
<comment type="caution">
    <text evidence="1">The sequence shown here is derived from an EMBL/GenBank/DDBJ whole genome shotgun (WGS) entry which is preliminary data.</text>
</comment>